<dbReference type="InterPro" id="IPR001638">
    <property type="entry name" value="Solute-binding_3/MltF_N"/>
</dbReference>
<keyword evidence="6" id="KW-1185">Reference proteome</keyword>
<dbReference type="RefSeq" id="WP_378131732.1">
    <property type="nucleotide sequence ID" value="NZ_JBHSMI010000015.1"/>
</dbReference>
<evidence type="ECO:0000313" key="6">
    <source>
        <dbReference type="Proteomes" id="UP001596113"/>
    </source>
</evidence>
<protein>
    <submittedName>
        <fullName evidence="5">Transporter substrate-binding domain-containing protein</fullName>
    </submittedName>
</protein>
<dbReference type="PANTHER" id="PTHR35936:SF18">
    <property type="entry name" value="L-CYSTINE-BINDING PROTEIN TCYJ"/>
    <property type="match status" value="1"/>
</dbReference>
<dbReference type="PROSITE" id="PS51257">
    <property type="entry name" value="PROKAR_LIPOPROTEIN"/>
    <property type="match status" value="1"/>
</dbReference>
<feature type="chain" id="PRO_5047264684" evidence="3">
    <location>
        <begin position="20"/>
        <end position="299"/>
    </location>
</feature>
<dbReference type="SMART" id="SM00062">
    <property type="entry name" value="PBPb"/>
    <property type="match status" value="1"/>
</dbReference>
<evidence type="ECO:0000313" key="5">
    <source>
        <dbReference type="EMBL" id="MFC5402887.1"/>
    </source>
</evidence>
<feature type="compositionally biased region" description="Low complexity" evidence="2">
    <location>
        <begin position="28"/>
        <end position="56"/>
    </location>
</feature>
<evidence type="ECO:0000256" key="1">
    <source>
        <dbReference type="ARBA" id="ARBA00022729"/>
    </source>
</evidence>
<dbReference type="Proteomes" id="UP001596113">
    <property type="component" value="Unassembled WGS sequence"/>
</dbReference>
<dbReference type="SUPFAM" id="SSF53850">
    <property type="entry name" value="Periplasmic binding protein-like II"/>
    <property type="match status" value="1"/>
</dbReference>
<evidence type="ECO:0000256" key="2">
    <source>
        <dbReference type="SAM" id="MobiDB-lite"/>
    </source>
</evidence>
<feature type="domain" description="Solute-binding protein family 3/N-terminal" evidence="4">
    <location>
        <begin position="64"/>
        <end position="293"/>
    </location>
</feature>
<keyword evidence="1 3" id="KW-0732">Signal</keyword>
<feature type="signal peptide" evidence="3">
    <location>
        <begin position="1"/>
        <end position="19"/>
    </location>
</feature>
<feature type="region of interest" description="Disordered" evidence="2">
    <location>
        <begin position="21"/>
        <end position="56"/>
    </location>
</feature>
<accession>A0ABW0HRY7</accession>
<dbReference type="PANTHER" id="PTHR35936">
    <property type="entry name" value="MEMBRANE-BOUND LYTIC MUREIN TRANSGLYCOSYLASE F"/>
    <property type="match status" value="1"/>
</dbReference>
<dbReference type="Gene3D" id="3.40.190.10">
    <property type="entry name" value="Periplasmic binding protein-like II"/>
    <property type="match status" value="2"/>
</dbReference>
<organism evidence="5 6">
    <name type="scientific">Cohnella soli</name>
    <dbReference type="NCBI Taxonomy" id="425005"/>
    <lineage>
        <taxon>Bacteria</taxon>
        <taxon>Bacillati</taxon>
        <taxon>Bacillota</taxon>
        <taxon>Bacilli</taxon>
        <taxon>Bacillales</taxon>
        <taxon>Paenibacillaceae</taxon>
        <taxon>Cohnella</taxon>
    </lineage>
</organism>
<dbReference type="Pfam" id="PF00497">
    <property type="entry name" value="SBP_bac_3"/>
    <property type="match status" value="1"/>
</dbReference>
<proteinExistence type="predicted"/>
<dbReference type="EMBL" id="JBHSMI010000015">
    <property type="protein sequence ID" value="MFC5402887.1"/>
    <property type="molecule type" value="Genomic_DNA"/>
</dbReference>
<name>A0ABW0HRY7_9BACL</name>
<evidence type="ECO:0000256" key="3">
    <source>
        <dbReference type="SAM" id="SignalP"/>
    </source>
</evidence>
<reference evidence="6" key="1">
    <citation type="journal article" date="2019" name="Int. J. Syst. Evol. Microbiol.">
        <title>The Global Catalogue of Microorganisms (GCM) 10K type strain sequencing project: providing services to taxonomists for standard genome sequencing and annotation.</title>
        <authorList>
            <consortium name="The Broad Institute Genomics Platform"/>
            <consortium name="The Broad Institute Genome Sequencing Center for Infectious Disease"/>
            <person name="Wu L."/>
            <person name="Ma J."/>
        </authorList>
    </citation>
    <scope>NUCLEOTIDE SEQUENCE [LARGE SCALE GENOMIC DNA]</scope>
    <source>
        <strain evidence="6">CGMCC 1.18575</strain>
    </source>
</reference>
<gene>
    <name evidence="5" type="ORF">ACFPOF_09045</name>
</gene>
<comment type="caution">
    <text evidence="5">The sequence shown here is derived from an EMBL/GenBank/DDBJ whole genome shotgun (WGS) entry which is preliminary data.</text>
</comment>
<evidence type="ECO:0000259" key="4">
    <source>
        <dbReference type="SMART" id="SM00062"/>
    </source>
</evidence>
<sequence>MKKLTTFAAAALLVFTVTACGNNKNDNASNSPSSSSPAKPSATSAASPSASASASAEQPKEVKKIIVGTGNQFPKVAFVDESGKLTGFDVELVREIDKRLPDYEFELQVLDFTNILLSLETKKIDMAAHEFEKNPEREAKYLFNKVPYAYWKNKIIVAKDNNDPIETLDDLKGKKVYATATSAAAIQFENYNKEHDNALKIVYSNGGANDLAQQISSGRVYATVGDDFVLPLLDPEGKLKSVGKVIRESEILFLFRKNDPEQQQLADAVDKAILELKADGTLSSLSKQWLGFDATVSEK</sequence>